<keyword evidence="3" id="KW-1185">Reference proteome</keyword>
<dbReference type="PANTHER" id="PTHR46409">
    <property type="entry name" value="HTH PSQ-TYPE DOMAIN-CONTAINING PROTEIN"/>
    <property type="match status" value="1"/>
</dbReference>
<protein>
    <submittedName>
        <fullName evidence="1">Uncharacterized protein</fullName>
    </submittedName>
</protein>
<evidence type="ECO:0000313" key="3">
    <source>
        <dbReference type="Proteomes" id="UP000499080"/>
    </source>
</evidence>
<dbReference type="AlphaFoldDB" id="A0A4Y2RWT2"/>
<dbReference type="EMBL" id="BGPR01148094">
    <property type="protein sequence ID" value="GBN80191.1"/>
    <property type="molecule type" value="Genomic_DNA"/>
</dbReference>
<evidence type="ECO:0000313" key="1">
    <source>
        <dbReference type="EMBL" id="GBN80191.1"/>
    </source>
</evidence>
<accession>A0A4Y2RWT2</accession>
<organism evidence="1 3">
    <name type="scientific">Araneus ventricosus</name>
    <name type="common">Orbweaver spider</name>
    <name type="synonym">Epeira ventricosa</name>
    <dbReference type="NCBI Taxonomy" id="182803"/>
    <lineage>
        <taxon>Eukaryota</taxon>
        <taxon>Metazoa</taxon>
        <taxon>Ecdysozoa</taxon>
        <taxon>Arthropoda</taxon>
        <taxon>Chelicerata</taxon>
        <taxon>Arachnida</taxon>
        <taxon>Araneae</taxon>
        <taxon>Araneomorphae</taxon>
        <taxon>Entelegynae</taxon>
        <taxon>Araneoidea</taxon>
        <taxon>Araneidae</taxon>
        <taxon>Araneus</taxon>
    </lineage>
</organism>
<evidence type="ECO:0000313" key="2">
    <source>
        <dbReference type="EMBL" id="GBN80206.1"/>
    </source>
</evidence>
<proteinExistence type="predicted"/>
<dbReference type="OrthoDB" id="6617942at2759"/>
<dbReference type="Proteomes" id="UP000499080">
    <property type="component" value="Unassembled WGS sequence"/>
</dbReference>
<reference evidence="1 3" key="1">
    <citation type="journal article" date="2019" name="Sci. Rep.">
        <title>Orb-weaving spider Araneus ventricosus genome elucidates the spidroin gene catalogue.</title>
        <authorList>
            <person name="Kono N."/>
            <person name="Nakamura H."/>
            <person name="Ohtoshi R."/>
            <person name="Moran D.A.P."/>
            <person name="Shinohara A."/>
            <person name="Yoshida Y."/>
            <person name="Fujiwara M."/>
            <person name="Mori M."/>
            <person name="Tomita M."/>
            <person name="Arakawa K."/>
        </authorList>
    </citation>
    <scope>NUCLEOTIDE SEQUENCE [LARGE SCALE GENOMIC DNA]</scope>
</reference>
<gene>
    <name evidence="1" type="ORF">AVEN_275741_1</name>
    <name evidence="2" type="ORF">AVEN_76223_1</name>
</gene>
<dbReference type="PANTHER" id="PTHR46409:SF1">
    <property type="entry name" value="HTH PSQ-TYPE DOMAIN-CONTAINING PROTEIN"/>
    <property type="match status" value="1"/>
</dbReference>
<sequence>MLDDDRNHVRELALRRILKARKVKRFAATTAIATNNIRIFNLPAYDLCATDYADLIKWENVTEPPPTRRFSDDMIAEAIVNPAIIQEAILPTFKGFPCHTQATERIVKVITEGAASVCGPSRRDGFIRNRLKSRNLIPVFDTKPDYRPLEF</sequence>
<comment type="caution">
    <text evidence="1">The sequence shown here is derived from an EMBL/GenBank/DDBJ whole genome shotgun (WGS) entry which is preliminary data.</text>
</comment>
<dbReference type="EMBL" id="BGPR01148105">
    <property type="protein sequence ID" value="GBN80206.1"/>
    <property type="molecule type" value="Genomic_DNA"/>
</dbReference>
<name>A0A4Y2RWT2_ARAVE</name>